<gene>
    <name evidence="4" type="ORF">MGWOODY_Clf2462</name>
</gene>
<feature type="compositionally biased region" description="Polar residues" evidence="1">
    <location>
        <begin position="80"/>
        <end position="89"/>
    </location>
</feature>
<dbReference type="Pfam" id="PF11716">
    <property type="entry name" value="MDMPI_N"/>
    <property type="match status" value="1"/>
</dbReference>
<sequence length="278" mass="30777">MAGEVTEIEHRVAVAKRLAANIREHLGGLTPEQWELPSACAEWQVQDVVSHLIGGAERQAGRLGRGRGGDFDPPAGVGTPQASELSATNAQRDIDRSNELAGHFLESFDASYEKLHHEFDRFSEVSWDTLAWHVRRGAMTGADYVELRIQELAIHDWDIRSATETIPSLYPDSVPILLDMTPRWLGMCFRSSAKLPKAVVYGFNVDSQNYRLTVTGDGFDMISGEVTEADFSLSATGEQFLLFTYGRLTAADGIHLGRLSINGDVAHLDQFEVWFKGL</sequence>
<dbReference type="InterPro" id="IPR003033">
    <property type="entry name" value="SCP2_sterol-bd_dom"/>
</dbReference>
<dbReference type="Gene3D" id="1.20.120.450">
    <property type="entry name" value="dinb family like domain"/>
    <property type="match status" value="1"/>
</dbReference>
<dbReference type="NCBIfam" id="TIGR03083">
    <property type="entry name" value="maleylpyruvate isomerase family mycothiol-dependent enzyme"/>
    <property type="match status" value="1"/>
</dbReference>
<organism evidence="4">
    <name type="scientific">hydrothermal vent metagenome</name>
    <dbReference type="NCBI Taxonomy" id="652676"/>
    <lineage>
        <taxon>unclassified sequences</taxon>
        <taxon>metagenomes</taxon>
        <taxon>ecological metagenomes</taxon>
    </lineage>
</organism>
<dbReference type="Pfam" id="PF02036">
    <property type="entry name" value="SCP2"/>
    <property type="match status" value="1"/>
</dbReference>
<dbReference type="InterPro" id="IPR036527">
    <property type="entry name" value="SCP2_sterol-bd_dom_sf"/>
</dbReference>
<name>A0A160V5Z5_9ZZZZ</name>
<evidence type="ECO:0000259" key="3">
    <source>
        <dbReference type="Pfam" id="PF11716"/>
    </source>
</evidence>
<evidence type="ECO:0000256" key="1">
    <source>
        <dbReference type="SAM" id="MobiDB-lite"/>
    </source>
</evidence>
<protein>
    <recommendedName>
        <fullName evidence="5">Mycothiol-dependent maleylpyruvate isomerase metal-binding domain-containing protein</fullName>
    </recommendedName>
</protein>
<dbReference type="InterPro" id="IPR024344">
    <property type="entry name" value="MDMPI_metal-binding"/>
</dbReference>
<dbReference type="SUPFAM" id="SSF109854">
    <property type="entry name" value="DinB/YfiT-like putative metalloenzymes"/>
    <property type="match status" value="1"/>
</dbReference>
<evidence type="ECO:0000313" key="4">
    <source>
        <dbReference type="EMBL" id="CUV01129.1"/>
    </source>
</evidence>
<feature type="region of interest" description="Disordered" evidence="1">
    <location>
        <begin position="60"/>
        <end position="89"/>
    </location>
</feature>
<feature type="domain" description="Mycothiol-dependent maleylpyruvate isomerase metal-binding" evidence="3">
    <location>
        <begin position="17"/>
        <end position="160"/>
    </location>
</feature>
<dbReference type="EMBL" id="FAXA01000010">
    <property type="protein sequence ID" value="CUV01129.1"/>
    <property type="molecule type" value="Genomic_DNA"/>
</dbReference>
<dbReference type="InterPro" id="IPR017517">
    <property type="entry name" value="Maleyloyr_isom"/>
</dbReference>
<feature type="domain" description="SCP2" evidence="2">
    <location>
        <begin position="200"/>
        <end position="273"/>
    </location>
</feature>
<dbReference type="Gene3D" id="3.30.1050.10">
    <property type="entry name" value="SCP2 sterol-binding domain"/>
    <property type="match status" value="1"/>
</dbReference>
<dbReference type="GO" id="GO:0046872">
    <property type="term" value="F:metal ion binding"/>
    <property type="evidence" value="ECO:0007669"/>
    <property type="project" value="InterPro"/>
</dbReference>
<reference evidence="4" key="1">
    <citation type="submission" date="2015-10" db="EMBL/GenBank/DDBJ databases">
        <authorList>
            <person name="Gilbert D.G."/>
        </authorList>
    </citation>
    <scope>NUCLEOTIDE SEQUENCE</scope>
</reference>
<proteinExistence type="predicted"/>
<dbReference type="InterPro" id="IPR034660">
    <property type="entry name" value="DinB/YfiT-like"/>
</dbReference>
<evidence type="ECO:0000259" key="2">
    <source>
        <dbReference type="Pfam" id="PF02036"/>
    </source>
</evidence>
<dbReference type="AlphaFoldDB" id="A0A160V5Z5"/>
<dbReference type="SUPFAM" id="SSF55718">
    <property type="entry name" value="SCP-like"/>
    <property type="match status" value="1"/>
</dbReference>
<accession>A0A160V5Z5</accession>
<evidence type="ECO:0008006" key="5">
    <source>
        <dbReference type="Google" id="ProtNLM"/>
    </source>
</evidence>